<sequence length="74" mass="8434">MLILSRKEEESIIIDGNIVIKVLEIQEGKVRLGIDAPKEVDIFREELYKSIQEENMQAAKTSVDIKKMGKLFNG</sequence>
<protein>
    <recommendedName>
        <fullName evidence="5">Translational regulator CsrA</fullName>
    </recommendedName>
</protein>
<dbReference type="Pfam" id="PF02599">
    <property type="entry name" value="CsrA"/>
    <property type="match status" value="1"/>
</dbReference>
<evidence type="ECO:0000313" key="6">
    <source>
        <dbReference type="EMBL" id="TCS88525.1"/>
    </source>
</evidence>
<keyword evidence="7" id="KW-1185">Reference proteome</keyword>
<comment type="subunit">
    <text evidence="5">Homodimer; the beta-strands of each monomer intercalate to form a hydrophobic core, while the alpha-helices form wings that extend away from the core.</text>
</comment>
<dbReference type="GO" id="GO:1902208">
    <property type="term" value="P:regulation of bacterial-type flagellum assembly"/>
    <property type="evidence" value="ECO:0007669"/>
    <property type="project" value="UniProtKB-UniRule"/>
</dbReference>
<comment type="similarity">
    <text evidence="5">Belongs to the CsrA/RsmA family.</text>
</comment>
<evidence type="ECO:0000256" key="5">
    <source>
        <dbReference type="HAMAP-Rule" id="MF_00167"/>
    </source>
</evidence>
<keyword evidence="3 5" id="KW-0810">Translation regulation</keyword>
<organism evidence="6 7">
    <name type="scientific">Keratinibaculum paraultunense</name>
    <dbReference type="NCBI Taxonomy" id="1278232"/>
    <lineage>
        <taxon>Bacteria</taxon>
        <taxon>Bacillati</taxon>
        <taxon>Bacillota</taxon>
        <taxon>Tissierellia</taxon>
        <taxon>Tissierellales</taxon>
        <taxon>Tepidimicrobiaceae</taxon>
        <taxon>Keratinibaculum</taxon>
    </lineage>
</organism>
<dbReference type="GO" id="GO:0048027">
    <property type="term" value="F:mRNA 5'-UTR binding"/>
    <property type="evidence" value="ECO:0007669"/>
    <property type="project" value="UniProtKB-UniRule"/>
</dbReference>
<evidence type="ECO:0000256" key="4">
    <source>
        <dbReference type="ARBA" id="ARBA00022884"/>
    </source>
</evidence>
<dbReference type="GO" id="GO:0005829">
    <property type="term" value="C:cytosol"/>
    <property type="evidence" value="ECO:0007669"/>
    <property type="project" value="TreeGrafter"/>
</dbReference>
<dbReference type="AlphaFoldDB" id="A0A4R3KV34"/>
<dbReference type="NCBIfam" id="TIGR00202">
    <property type="entry name" value="csrA"/>
    <property type="match status" value="1"/>
</dbReference>
<dbReference type="InterPro" id="IPR003751">
    <property type="entry name" value="CsrA"/>
</dbReference>
<dbReference type="FunFam" id="2.60.40.4380:FF:000002">
    <property type="entry name" value="Translational regulator CsrA"/>
    <property type="match status" value="1"/>
</dbReference>
<name>A0A4R3KV34_9FIRM</name>
<dbReference type="SUPFAM" id="SSF117130">
    <property type="entry name" value="CsrA-like"/>
    <property type="match status" value="1"/>
</dbReference>
<dbReference type="NCBIfam" id="NF002469">
    <property type="entry name" value="PRK01712.1"/>
    <property type="match status" value="1"/>
</dbReference>
<keyword evidence="2 5" id="KW-0678">Repressor</keyword>
<dbReference type="RefSeq" id="WP_132028031.1">
    <property type="nucleotide sequence ID" value="NZ_CP068564.1"/>
</dbReference>
<keyword evidence="4 5" id="KW-0694">RNA-binding</keyword>
<reference evidence="6 7" key="1">
    <citation type="submission" date="2019-03" db="EMBL/GenBank/DDBJ databases">
        <title>Genomic Encyclopedia of Type Strains, Phase IV (KMG-IV): sequencing the most valuable type-strain genomes for metagenomic binning, comparative biology and taxonomic classification.</title>
        <authorList>
            <person name="Goeker M."/>
        </authorList>
    </citation>
    <scope>NUCLEOTIDE SEQUENCE [LARGE SCALE GENOMIC DNA]</scope>
    <source>
        <strain evidence="6 7">DSM 26752</strain>
    </source>
</reference>
<evidence type="ECO:0000313" key="7">
    <source>
        <dbReference type="Proteomes" id="UP000294567"/>
    </source>
</evidence>
<dbReference type="GO" id="GO:0006402">
    <property type="term" value="P:mRNA catabolic process"/>
    <property type="evidence" value="ECO:0007669"/>
    <property type="project" value="InterPro"/>
</dbReference>
<comment type="caution">
    <text evidence="6">The sequence shown here is derived from an EMBL/GenBank/DDBJ whole genome shotgun (WGS) entry which is preliminary data.</text>
</comment>
<evidence type="ECO:0000256" key="3">
    <source>
        <dbReference type="ARBA" id="ARBA00022845"/>
    </source>
</evidence>
<dbReference type="PANTHER" id="PTHR34984:SF1">
    <property type="entry name" value="CARBON STORAGE REGULATOR"/>
    <property type="match status" value="1"/>
</dbReference>
<comment type="function">
    <text evidence="5">A translational regulator that binds mRNA to regulate translation initiation and/or mRNA stability. Usually binds in the 5'-UTR at or near the Shine-Dalgarno sequence preventing ribosome-binding, thus repressing translation. Its main target seems to be the major flagellin gene, while its function is anatagonized by FliW.</text>
</comment>
<accession>A0A4R3KV34</accession>
<comment type="subcellular location">
    <subcellularLocation>
        <location evidence="5">Cytoplasm</location>
    </subcellularLocation>
</comment>
<dbReference type="InterPro" id="IPR036107">
    <property type="entry name" value="CsrA_sf"/>
</dbReference>
<keyword evidence="5" id="KW-1005">Bacterial flagellum biogenesis</keyword>
<evidence type="ECO:0000256" key="2">
    <source>
        <dbReference type="ARBA" id="ARBA00022491"/>
    </source>
</evidence>
<dbReference type="Proteomes" id="UP000294567">
    <property type="component" value="Unassembled WGS sequence"/>
</dbReference>
<keyword evidence="1 5" id="KW-0963">Cytoplasm</keyword>
<dbReference type="GO" id="GO:0006109">
    <property type="term" value="P:regulation of carbohydrate metabolic process"/>
    <property type="evidence" value="ECO:0007669"/>
    <property type="project" value="InterPro"/>
</dbReference>
<gene>
    <name evidence="5" type="primary">csrA</name>
    <name evidence="6" type="ORF">EDD65_10858</name>
</gene>
<dbReference type="PANTHER" id="PTHR34984">
    <property type="entry name" value="CARBON STORAGE REGULATOR"/>
    <property type="match status" value="1"/>
</dbReference>
<dbReference type="GO" id="GO:0044781">
    <property type="term" value="P:bacterial-type flagellum organization"/>
    <property type="evidence" value="ECO:0007669"/>
    <property type="project" value="UniProtKB-KW"/>
</dbReference>
<dbReference type="OrthoDB" id="9809061at2"/>
<dbReference type="EMBL" id="SMAE01000008">
    <property type="protein sequence ID" value="TCS88525.1"/>
    <property type="molecule type" value="Genomic_DNA"/>
</dbReference>
<dbReference type="HAMAP" id="MF_00167">
    <property type="entry name" value="CsrA"/>
    <property type="match status" value="1"/>
</dbReference>
<proteinExistence type="inferred from homology"/>
<dbReference type="Gene3D" id="2.60.40.4380">
    <property type="entry name" value="Translational regulator CsrA"/>
    <property type="match status" value="1"/>
</dbReference>
<evidence type="ECO:0000256" key="1">
    <source>
        <dbReference type="ARBA" id="ARBA00022490"/>
    </source>
</evidence>
<dbReference type="GO" id="GO:0045947">
    <property type="term" value="P:negative regulation of translational initiation"/>
    <property type="evidence" value="ECO:0007669"/>
    <property type="project" value="UniProtKB-UniRule"/>
</dbReference>